<dbReference type="SMART" id="SM00448">
    <property type="entry name" value="REC"/>
    <property type="match status" value="1"/>
</dbReference>
<accession>A0A5J6MQJ8</accession>
<dbReference type="SMART" id="SM00388">
    <property type="entry name" value="HisKA"/>
    <property type="match status" value="1"/>
</dbReference>
<feature type="domain" description="PAC" evidence="18">
    <location>
        <begin position="651"/>
        <end position="703"/>
    </location>
</feature>
<dbReference type="Proteomes" id="UP000326202">
    <property type="component" value="Chromosome"/>
</dbReference>
<dbReference type="SUPFAM" id="SSF47384">
    <property type="entry name" value="Homodimeric domain of signal transducing histidine kinase"/>
    <property type="match status" value="1"/>
</dbReference>
<evidence type="ECO:0000256" key="5">
    <source>
        <dbReference type="ARBA" id="ARBA00022519"/>
    </source>
</evidence>
<evidence type="ECO:0000256" key="10">
    <source>
        <dbReference type="ARBA" id="ARBA00022741"/>
    </source>
</evidence>
<dbReference type="InterPro" id="IPR036890">
    <property type="entry name" value="HATPase_C_sf"/>
</dbReference>
<dbReference type="PRINTS" id="PR00344">
    <property type="entry name" value="BCTRLSENSOR"/>
</dbReference>
<dbReference type="InterPro" id="IPR000014">
    <property type="entry name" value="PAS"/>
</dbReference>
<dbReference type="AlphaFoldDB" id="A0A5J6MQJ8"/>
<dbReference type="Gene3D" id="3.30.565.10">
    <property type="entry name" value="Histidine kinase-like ATPase, C-terminal domain"/>
    <property type="match status" value="1"/>
</dbReference>
<dbReference type="Gene3D" id="3.30.450.20">
    <property type="entry name" value="PAS domain"/>
    <property type="match status" value="5"/>
</dbReference>
<feature type="domain" description="Histidine kinase" evidence="15">
    <location>
        <begin position="716"/>
        <end position="935"/>
    </location>
</feature>
<evidence type="ECO:0000313" key="19">
    <source>
        <dbReference type="EMBL" id="QEX19471.1"/>
    </source>
</evidence>
<dbReference type="GO" id="GO:0005886">
    <property type="term" value="C:plasma membrane"/>
    <property type="evidence" value="ECO:0007669"/>
    <property type="project" value="UniProtKB-SubCell"/>
</dbReference>
<feature type="domain" description="PAC" evidence="18">
    <location>
        <begin position="276"/>
        <end position="328"/>
    </location>
</feature>
<dbReference type="InterPro" id="IPR003661">
    <property type="entry name" value="HisK_dim/P_dom"/>
</dbReference>
<dbReference type="PANTHER" id="PTHR43304:SF1">
    <property type="entry name" value="PAC DOMAIN-CONTAINING PROTEIN"/>
    <property type="match status" value="1"/>
</dbReference>
<dbReference type="KEGG" id="htq:FRZ44_47850"/>
<evidence type="ECO:0000256" key="14">
    <source>
        <dbReference type="PROSITE-ProRule" id="PRU00169"/>
    </source>
</evidence>
<dbReference type="EC" id="2.7.13.3" evidence="3"/>
<dbReference type="SMART" id="SM00387">
    <property type="entry name" value="HATPase_c"/>
    <property type="match status" value="1"/>
</dbReference>
<feature type="modified residue" description="4-aspartylphosphate" evidence="14">
    <location>
        <position position="1006"/>
    </location>
</feature>
<dbReference type="Pfam" id="PF00072">
    <property type="entry name" value="Response_reg"/>
    <property type="match status" value="1"/>
</dbReference>
<dbReference type="SMART" id="SM00086">
    <property type="entry name" value="PAC"/>
    <property type="match status" value="5"/>
</dbReference>
<feature type="domain" description="PAS" evidence="17">
    <location>
        <begin position="455"/>
        <end position="516"/>
    </location>
</feature>
<dbReference type="InterPro" id="IPR013656">
    <property type="entry name" value="PAS_4"/>
</dbReference>
<evidence type="ECO:0000256" key="6">
    <source>
        <dbReference type="ARBA" id="ARBA00022553"/>
    </source>
</evidence>
<comment type="catalytic activity">
    <reaction evidence="1">
        <text>ATP + protein L-histidine = ADP + protein N-phospho-L-histidine.</text>
        <dbReference type="EC" id="2.7.13.3"/>
    </reaction>
</comment>
<evidence type="ECO:0000256" key="12">
    <source>
        <dbReference type="ARBA" id="ARBA00022989"/>
    </source>
</evidence>
<evidence type="ECO:0000313" key="20">
    <source>
        <dbReference type="Proteomes" id="UP000326202"/>
    </source>
</evidence>
<dbReference type="Pfam" id="PF08448">
    <property type="entry name" value="PAS_4"/>
    <property type="match status" value="2"/>
</dbReference>
<feature type="domain" description="PAS" evidence="17">
    <location>
        <begin position="202"/>
        <end position="272"/>
    </location>
</feature>
<keyword evidence="9" id="KW-0677">Repeat</keyword>
<dbReference type="CDD" id="cd18161">
    <property type="entry name" value="REC_hyHK_blue-like"/>
    <property type="match status" value="1"/>
</dbReference>
<dbReference type="PANTHER" id="PTHR43304">
    <property type="entry name" value="PHYTOCHROME-LIKE PROTEIN CPH1"/>
    <property type="match status" value="1"/>
</dbReference>
<dbReference type="InterPro" id="IPR001610">
    <property type="entry name" value="PAC"/>
</dbReference>
<dbReference type="PROSITE" id="PS50110">
    <property type="entry name" value="RESPONSE_REGULATORY"/>
    <property type="match status" value="1"/>
</dbReference>
<evidence type="ECO:0000259" key="17">
    <source>
        <dbReference type="PROSITE" id="PS50112"/>
    </source>
</evidence>
<keyword evidence="8" id="KW-0812">Transmembrane</keyword>
<keyword evidence="10" id="KW-0547">Nucleotide-binding</keyword>
<feature type="domain" description="PAC" evidence="18">
    <location>
        <begin position="531"/>
        <end position="583"/>
    </location>
</feature>
<dbReference type="InterPro" id="IPR000700">
    <property type="entry name" value="PAS-assoc_C"/>
</dbReference>
<dbReference type="InterPro" id="IPR035965">
    <property type="entry name" value="PAS-like_dom_sf"/>
</dbReference>
<dbReference type="SMART" id="SM00091">
    <property type="entry name" value="PAS"/>
    <property type="match status" value="5"/>
</dbReference>
<dbReference type="InterPro" id="IPR003594">
    <property type="entry name" value="HATPase_dom"/>
</dbReference>
<sequence>MTHMAAPSDGDETELGRLIQTLHEAQQRIQVLTGGAVDAVSDLASGSTYLLPVSQAHLRQSETEQRHFAVERAAILNALPAHIALLDRDGNIVAVNEAWRRFALVNLCSRDDLGVGWNYLEVCDRARGDWSTEASAMARGIRAVLAGKVADFAVEYPCPSPTAPRWFRATVTPLDRGGTGGAVVMHMNVTELKLASEAVRASSERFRGAFRDAVTGMTIVDTAGRFLESNDAFCRMMGYSEDELKTRDVSSVTHPDDWPESKRLIASLLAGERRGYNLEKRQLTKSGAIVWCRVSVSANRDAADRPTELIAIVEDISERKLAQLARDETETRFRQLADTIEDVFWLTDANQNYLYLSPAFERIWGRPVQDFYRNPDLWSASIVDEDRSNVIAAWKGSKYGKFDMEYRIQRPDGTVRWVADRGFPVLDDAGQVLRVAGTARDVTERKHARQSLIESEERFRLLSKASTDAIWDWDLATNSLWWNEGLEAQFGYRRSEFGPTIEAWRSRVHPDDYAKMGPDIDPNAKYQNDKWSSEYRFRRKDGSYAYVLDRSYVIRDSAGKPVRIIGGITDITDRKQAEERLAEQAALLDVSQDAIIVQGLDNRLLFWNRSAERIYGWTAAETLGRSAEELLYSSPADFHEAVATATKRGHSSAQFEHHRKDGTKLTVEGSMTVVRGSDGSPRSILAVNTDITERLGMEEQLRQSQRLEAVGQLTGGIAHDFNNLLTVILGNTELLVEQLGEDDKRRGLADNTMAAAQRGAKLTQRLLSFSRRQALDPKTVNVNQLLAGMESLLRRTLSSNISIELVLGKDLGNAMVDPSQLDNAVLNLCLNARDAMKDGGKLTIETADIDLDGDDADVAPGRYFMIAVTDTGTGIAPEILTRVFDPFFTTKEVGKGTGLGLSMVYGFVTQSEGQVKICSEPGRGTTVTLYLPGAVGAIAATKEPSESHPAQGGSETILMVEDDKLVRSHVENQLRALGYRVITAIDGSSALIAFRAGPKVDLLFTDVIMPGGMSGKQLADALRQIKPDLKVLFTSGYAEKAIVHQGRLDPGVRLLSKPYRRAELARMVRQALSSEPRLVP</sequence>
<dbReference type="Gene3D" id="1.10.287.130">
    <property type="match status" value="1"/>
</dbReference>
<dbReference type="InterPro" id="IPR001789">
    <property type="entry name" value="Sig_transdc_resp-reg_receiver"/>
</dbReference>
<proteinExistence type="predicted"/>
<dbReference type="SUPFAM" id="SSF55874">
    <property type="entry name" value="ATPase domain of HSP90 chaperone/DNA topoisomerase II/histidine kinase"/>
    <property type="match status" value="1"/>
</dbReference>
<dbReference type="NCBIfam" id="TIGR00229">
    <property type="entry name" value="sensory_box"/>
    <property type="match status" value="4"/>
</dbReference>
<keyword evidence="4" id="KW-1003">Cell membrane</keyword>
<dbReference type="InterPro" id="IPR005467">
    <property type="entry name" value="His_kinase_dom"/>
</dbReference>
<dbReference type="GO" id="GO:0000166">
    <property type="term" value="F:nucleotide binding"/>
    <property type="evidence" value="ECO:0007669"/>
    <property type="project" value="UniProtKB-KW"/>
</dbReference>
<evidence type="ECO:0000256" key="13">
    <source>
        <dbReference type="ARBA" id="ARBA00023136"/>
    </source>
</evidence>
<dbReference type="GO" id="GO:0000155">
    <property type="term" value="F:phosphorelay sensor kinase activity"/>
    <property type="evidence" value="ECO:0007669"/>
    <property type="project" value="InterPro"/>
</dbReference>
<evidence type="ECO:0000256" key="2">
    <source>
        <dbReference type="ARBA" id="ARBA00004429"/>
    </source>
</evidence>
<evidence type="ECO:0000256" key="9">
    <source>
        <dbReference type="ARBA" id="ARBA00022737"/>
    </source>
</evidence>
<keyword evidence="6 14" id="KW-0597">Phosphoprotein</keyword>
<dbReference type="Gene3D" id="2.10.70.100">
    <property type="match status" value="1"/>
</dbReference>
<evidence type="ECO:0000256" key="3">
    <source>
        <dbReference type="ARBA" id="ARBA00012438"/>
    </source>
</evidence>
<protein>
    <recommendedName>
        <fullName evidence="3">histidine kinase</fullName>
        <ecNumber evidence="3">2.7.13.3</ecNumber>
    </recommendedName>
</protein>
<dbReference type="CDD" id="cd00082">
    <property type="entry name" value="HisKA"/>
    <property type="match status" value="1"/>
</dbReference>
<feature type="domain" description="PAS" evidence="17">
    <location>
        <begin position="580"/>
        <end position="626"/>
    </location>
</feature>
<keyword evidence="11" id="KW-0418">Kinase</keyword>
<evidence type="ECO:0000259" key="18">
    <source>
        <dbReference type="PROSITE" id="PS50113"/>
    </source>
</evidence>
<evidence type="ECO:0000256" key="11">
    <source>
        <dbReference type="ARBA" id="ARBA00022777"/>
    </source>
</evidence>
<evidence type="ECO:0000259" key="15">
    <source>
        <dbReference type="PROSITE" id="PS50109"/>
    </source>
</evidence>
<keyword evidence="7" id="KW-0808">Transferase</keyword>
<dbReference type="FunFam" id="2.10.70.100:FF:000001">
    <property type="entry name" value="Sensory transduction histidine kinase"/>
    <property type="match status" value="1"/>
</dbReference>
<feature type="domain" description="PAC" evidence="18">
    <location>
        <begin position="402"/>
        <end position="454"/>
    </location>
</feature>
<reference evidence="19 20" key="1">
    <citation type="submission" date="2019-08" db="EMBL/GenBank/DDBJ databases">
        <title>Hyperibacter terrae gen. nov., sp. nov. and Hyperibacter viscosus sp. nov., two new members in the family Rhodospirillaceae isolated from the rhizosphere of Hypericum perforatum.</title>
        <authorList>
            <person name="Noviana Z."/>
        </authorList>
    </citation>
    <scope>NUCLEOTIDE SEQUENCE [LARGE SCALE GENOMIC DNA]</scope>
    <source>
        <strain evidence="19 20">R5913</strain>
    </source>
</reference>
<dbReference type="InterPro" id="IPR052162">
    <property type="entry name" value="Sensor_kinase/Photoreceptor"/>
</dbReference>
<dbReference type="PROSITE" id="PS50112">
    <property type="entry name" value="PAS"/>
    <property type="match status" value="4"/>
</dbReference>
<dbReference type="InterPro" id="IPR004358">
    <property type="entry name" value="Sig_transdc_His_kin-like_C"/>
</dbReference>
<evidence type="ECO:0000256" key="1">
    <source>
        <dbReference type="ARBA" id="ARBA00000085"/>
    </source>
</evidence>
<keyword evidence="20" id="KW-1185">Reference proteome</keyword>
<keyword evidence="12" id="KW-1133">Transmembrane helix</keyword>
<dbReference type="InterPro" id="IPR036097">
    <property type="entry name" value="HisK_dim/P_sf"/>
</dbReference>
<dbReference type="InterPro" id="IPR011006">
    <property type="entry name" value="CheY-like_superfamily"/>
</dbReference>
<feature type="domain" description="PAS" evidence="17">
    <location>
        <begin position="329"/>
        <end position="371"/>
    </location>
</feature>
<dbReference type="PROSITE" id="PS50109">
    <property type="entry name" value="HIS_KIN"/>
    <property type="match status" value="1"/>
</dbReference>
<dbReference type="CDD" id="cd00130">
    <property type="entry name" value="PAS"/>
    <property type="match status" value="4"/>
</dbReference>
<name>A0A5J6MQJ8_9PROT</name>
<dbReference type="SUPFAM" id="SSF52172">
    <property type="entry name" value="CheY-like"/>
    <property type="match status" value="1"/>
</dbReference>
<evidence type="ECO:0000256" key="8">
    <source>
        <dbReference type="ARBA" id="ARBA00022692"/>
    </source>
</evidence>
<dbReference type="Pfam" id="PF00512">
    <property type="entry name" value="HisKA"/>
    <property type="match status" value="1"/>
</dbReference>
<keyword evidence="5" id="KW-0997">Cell inner membrane</keyword>
<feature type="domain" description="Response regulatory" evidence="16">
    <location>
        <begin position="956"/>
        <end position="1072"/>
    </location>
</feature>
<dbReference type="InterPro" id="IPR013655">
    <property type="entry name" value="PAS_fold_3"/>
</dbReference>
<dbReference type="Gene3D" id="3.40.50.2300">
    <property type="match status" value="1"/>
</dbReference>
<evidence type="ECO:0000259" key="16">
    <source>
        <dbReference type="PROSITE" id="PS50110"/>
    </source>
</evidence>
<evidence type="ECO:0000256" key="4">
    <source>
        <dbReference type="ARBA" id="ARBA00022475"/>
    </source>
</evidence>
<dbReference type="EMBL" id="CP042906">
    <property type="protein sequence ID" value="QEX19471.1"/>
    <property type="molecule type" value="Genomic_DNA"/>
</dbReference>
<dbReference type="Pfam" id="PF08447">
    <property type="entry name" value="PAS_3"/>
    <property type="match status" value="3"/>
</dbReference>
<organism evidence="19 20">
    <name type="scientific">Hypericibacter terrae</name>
    <dbReference type="NCBI Taxonomy" id="2602015"/>
    <lineage>
        <taxon>Bacteria</taxon>
        <taxon>Pseudomonadati</taxon>
        <taxon>Pseudomonadota</taxon>
        <taxon>Alphaproteobacteria</taxon>
        <taxon>Rhodospirillales</taxon>
        <taxon>Dongiaceae</taxon>
        <taxon>Hypericibacter</taxon>
    </lineage>
</organism>
<gene>
    <name evidence="19" type="ORF">FRZ44_47850</name>
</gene>
<comment type="subcellular location">
    <subcellularLocation>
        <location evidence="2">Cell inner membrane</location>
        <topology evidence="2">Multi-pass membrane protein</topology>
    </subcellularLocation>
</comment>
<evidence type="ECO:0000256" key="7">
    <source>
        <dbReference type="ARBA" id="ARBA00022679"/>
    </source>
</evidence>
<dbReference type="SUPFAM" id="SSF55785">
    <property type="entry name" value="PYP-like sensor domain (PAS domain)"/>
    <property type="match status" value="5"/>
</dbReference>
<dbReference type="PROSITE" id="PS50113">
    <property type="entry name" value="PAC"/>
    <property type="match status" value="4"/>
</dbReference>
<keyword evidence="13" id="KW-0472">Membrane</keyword>
<dbReference type="Pfam" id="PF02518">
    <property type="entry name" value="HATPase_c"/>
    <property type="match status" value="1"/>
</dbReference>